<dbReference type="PROSITE" id="PS50181">
    <property type="entry name" value="FBOX"/>
    <property type="match status" value="1"/>
</dbReference>
<name>A0A165BW24_EXIGL</name>
<evidence type="ECO:0000313" key="3">
    <source>
        <dbReference type="Proteomes" id="UP000077266"/>
    </source>
</evidence>
<feature type="domain" description="F-box" evidence="1">
    <location>
        <begin position="1"/>
        <end position="44"/>
    </location>
</feature>
<gene>
    <name evidence="2" type="ORF">EXIGLDRAFT_731417</name>
</gene>
<dbReference type="OrthoDB" id="10642797at2759"/>
<dbReference type="InParanoid" id="A0A165BW24"/>
<accession>A0A165BW24</accession>
<feature type="non-terminal residue" evidence="2">
    <location>
        <position position="1"/>
    </location>
</feature>
<evidence type="ECO:0000313" key="2">
    <source>
        <dbReference type="EMBL" id="KZV81344.1"/>
    </source>
</evidence>
<dbReference type="Proteomes" id="UP000077266">
    <property type="component" value="Unassembled WGS sequence"/>
</dbReference>
<dbReference type="EMBL" id="KV426399">
    <property type="protein sequence ID" value="KZV81344.1"/>
    <property type="molecule type" value="Genomic_DNA"/>
</dbReference>
<dbReference type="InterPro" id="IPR036047">
    <property type="entry name" value="F-box-like_dom_sf"/>
</dbReference>
<reference evidence="2 3" key="1">
    <citation type="journal article" date="2016" name="Mol. Biol. Evol.">
        <title>Comparative Genomics of Early-Diverging Mushroom-Forming Fungi Provides Insights into the Origins of Lignocellulose Decay Capabilities.</title>
        <authorList>
            <person name="Nagy L.G."/>
            <person name="Riley R."/>
            <person name="Tritt A."/>
            <person name="Adam C."/>
            <person name="Daum C."/>
            <person name="Floudas D."/>
            <person name="Sun H."/>
            <person name="Yadav J.S."/>
            <person name="Pangilinan J."/>
            <person name="Larsson K.H."/>
            <person name="Matsuura K."/>
            <person name="Barry K."/>
            <person name="Labutti K."/>
            <person name="Kuo R."/>
            <person name="Ohm R.A."/>
            <person name="Bhattacharya S.S."/>
            <person name="Shirouzu T."/>
            <person name="Yoshinaga Y."/>
            <person name="Martin F.M."/>
            <person name="Grigoriev I.V."/>
            <person name="Hibbett D.S."/>
        </authorList>
    </citation>
    <scope>NUCLEOTIDE SEQUENCE [LARGE SCALE GENOMIC DNA]</scope>
    <source>
        <strain evidence="2 3">HHB12029</strain>
    </source>
</reference>
<evidence type="ECO:0000259" key="1">
    <source>
        <dbReference type="PROSITE" id="PS50181"/>
    </source>
</evidence>
<dbReference type="SUPFAM" id="SSF81383">
    <property type="entry name" value="F-box domain"/>
    <property type="match status" value="1"/>
</dbReference>
<sequence length="444" mass="49688">ARLPGELASLVFDDLDLDHIVHASHVSRKWRVRAQTHPTFYSDITVHSRHYTGPPEAVCAFFQARVSAAGTKTIAQLSIRVTGPCAAVQRVFLPAVAQCLPRIVRLVLIFKDCYASQVYDALSGPAPRLRSLVLHLLNIYDGDPVAQDDMTCPEDIFSRHAPQLRELSLLGTMWPQVPVPAFSCVASIRTEYDDATIPNPEVLFISCPAFDDLVFNSDSVDDIPQDLWDVCHNRRLRRLVIDGPSQTSAVLNVTTADTEHVNFYGTWADAATFNHVFQHMAAEVQMQLLSDRDVLRVVLKDDFRTRQVDYLVVEIEEWLTPSIFSPMLSRITTLSVDTESLFDLPRIALRFPSVVTLVIAWSCPEESGSLFQPLSFPALRRLEVEGSPEWGETSEVRVLDLAQFMGHVLGCLPRKALALVFRNGAHLEGDPQGVRGYFKEIIIL</sequence>
<organism evidence="2 3">
    <name type="scientific">Exidia glandulosa HHB12029</name>
    <dbReference type="NCBI Taxonomy" id="1314781"/>
    <lineage>
        <taxon>Eukaryota</taxon>
        <taxon>Fungi</taxon>
        <taxon>Dikarya</taxon>
        <taxon>Basidiomycota</taxon>
        <taxon>Agaricomycotina</taxon>
        <taxon>Agaricomycetes</taxon>
        <taxon>Auriculariales</taxon>
        <taxon>Exidiaceae</taxon>
        <taxon>Exidia</taxon>
    </lineage>
</organism>
<protein>
    <recommendedName>
        <fullName evidence="1">F-box domain-containing protein</fullName>
    </recommendedName>
</protein>
<dbReference type="InterPro" id="IPR001810">
    <property type="entry name" value="F-box_dom"/>
</dbReference>
<keyword evidence="3" id="KW-1185">Reference proteome</keyword>
<dbReference type="AlphaFoldDB" id="A0A165BW24"/>
<proteinExistence type="predicted"/>